<keyword evidence="2" id="KW-1185">Reference proteome</keyword>
<dbReference type="Proteomes" id="UP000289340">
    <property type="component" value="Chromosome 9"/>
</dbReference>
<evidence type="ECO:0000313" key="2">
    <source>
        <dbReference type="Proteomes" id="UP000289340"/>
    </source>
</evidence>
<accession>A0A445J218</accession>
<organism evidence="1 2">
    <name type="scientific">Glycine soja</name>
    <name type="common">Wild soybean</name>
    <dbReference type="NCBI Taxonomy" id="3848"/>
    <lineage>
        <taxon>Eukaryota</taxon>
        <taxon>Viridiplantae</taxon>
        <taxon>Streptophyta</taxon>
        <taxon>Embryophyta</taxon>
        <taxon>Tracheophyta</taxon>
        <taxon>Spermatophyta</taxon>
        <taxon>Magnoliopsida</taxon>
        <taxon>eudicotyledons</taxon>
        <taxon>Gunneridae</taxon>
        <taxon>Pentapetalae</taxon>
        <taxon>rosids</taxon>
        <taxon>fabids</taxon>
        <taxon>Fabales</taxon>
        <taxon>Fabaceae</taxon>
        <taxon>Papilionoideae</taxon>
        <taxon>50 kb inversion clade</taxon>
        <taxon>NPAAA clade</taxon>
        <taxon>indigoferoid/millettioid clade</taxon>
        <taxon>Phaseoleae</taxon>
        <taxon>Glycine</taxon>
        <taxon>Glycine subgen. Soja</taxon>
    </lineage>
</organism>
<reference evidence="1 2" key="1">
    <citation type="submission" date="2018-09" db="EMBL/GenBank/DDBJ databases">
        <title>A high-quality reference genome of wild soybean provides a powerful tool to mine soybean genomes.</title>
        <authorList>
            <person name="Xie M."/>
            <person name="Chung C.Y.L."/>
            <person name="Li M.-W."/>
            <person name="Wong F.-L."/>
            <person name="Chan T.-F."/>
            <person name="Lam H.-M."/>
        </authorList>
    </citation>
    <scope>NUCLEOTIDE SEQUENCE [LARGE SCALE GENOMIC DNA]</scope>
    <source>
        <strain evidence="2">cv. W05</strain>
        <tissue evidence="1">Hypocotyl of etiolated seedlings</tissue>
    </source>
</reference>
<dbReference type="GO" id="GO:0004222">
    <property type="term" value="F:metalloendopeptidase activity"/>
    <property type="evidence" value="ECO:0007669"/>
    <property type="project" value="TreeGrafter"/>
</dbReference>
<dbReference type="GO" id="GO:0016020">
    <property type="term" value="C:membrane"/>
    <property type="evidence" value="ECO:0007669"/>
    <property type="project" value="TreeGrafter"/>
</dbReference>
<dbReference type="GO" id="GO:0051603">
    <property type="term" value="P:proteolysis involved in protein catabolic process"/>
    <property type="evidence" value="ECO:0007669"/>
    <property type="project" value="TreeGrafter"/>
</dbReference>
<dbReference type="InterPro" id="IPR051156">
    <property type="entry name" value="Mito/Outer_Membr_Metalloprot"/>
</dbReference>
<proteinExistence type="predicted"/>
<gene>
    <name evidence="1" type="ORF">D0Y65_024418</name>
</gene>
<sequence>MLMASAGYDPRVAVEMWEEHGKLLEEEDRISVILWEKKLDRISDILWEKLDKMFGWNYFSTHPSEIERAQLLAQPKIMEEILTIYIEM</sequence>
<dbReference type="PANTHER" id="PTHR22726">
    <property type="entry name" value="METALLOENDOPEPTIDASE OMA1"/>
    <property type="match status" value="1"/>
</dbReference>
<dbReference type="PANTHER" id="PTHR22726:SF1">
    <property type="entry name" value="METALLOENDOPEPTIDASE OMA1, MITOCHONDRIAL"/>
    <property type="match status" value="1"/>
</dbReference>
<dbReference type="EMBL" id="QZWG01000009">
    <property type="protein sequence ID" value="RZB92416.1"/>
    <property type="molecule type" value="Genomic_DNA"/>
</dbReference>
<dbReference type="AlphaFoldDB" id="A0A445J218"/>
<comment type="caution">
    <text evidence="1">The sequence shown here is derived from an EMBL/GenBank/DDBJ whole genome shotgun (WGS) entry which is preliminary data.</text>
</comment>
<protein>
    <submittedName>
        <fullName evidence="1">Uncharacterized protein</fullName>
    </submittedName>
</protein>
<name>A0A445J218_GLYSO</name>
<evidence type="ECO:0000313" key="1">
    <source>
        <dbReference type="EMBL" id="RZB92416.1"/>
    </source>
</evidence>